<comment type="caution">
    <text evidence="1">The sequence shown here is derived from an EMBL/GenBank/DDBJ whole genome shotgun (WGS) entry which is preliminary data.</text>
</comment>
<dbReference type="Proteomes" id="UP000829447">
    <property type="component" value="Linkage Group LG16"/>
</dbReference>
<reference evidence="1 2" key="1">
    <citation type="journal article" date="2022" name="bioRxiv">
        <title>An ancient truncated duplication of the anti-Mullerian hormone receptor type 2 gene is a potential conserved master sex determinant in the Pangasiidae catfish family.</title>
        <authorList>
            <person name="Wen M."/>
            <person name="Pan Q."/>
            <person name="Jouanno E."/>
            <person name="Montfort J."/>
            <person name="Zahm M."/>
            <person name="Cabau C."/>
            <person name="Klopp C."/>
            <person name="Iampietro C."/>
            <person name="Roques C."/>
            <person name="Bouchez O."/>
            <person name="Castinel A."/>
            <person name="Donnadieu C."/>
            <person name="Parrinello H."/>
            <person name="Poncet C."/>
            <person name="Belmonte E."/>
            <person name="Gautier V."/>
            <person name="Avarre J.-C."/>
            <person name="Dugue R."/>
            <person name="Gustiano R."/>
            <person name="Ha T.T.T."/>
            <person name="Campet M."/>
            <person name="Sriphairoj K."/>
            <person name="Ribolli J."/>
            <person name="de Almeida F.L."/>
            <person name="Desvignes T."/>
            <person name="Postlethwait J.H."/>
            <person name="Bucao C.F."/>
            <person name="Robinson-Rechavi M."/>
            <person name="Bobe J."/>
            <person name="Herpin A."/>
            <person name="Guiguen Y."/>
        </authorList>
    </citation>
    <scope>NUCLEOTIDE SEQUENCE [LARGE SCALE GENOMIC DNA]</scope>
    <source>
        <strain evidence="1">YG-Dec2019</strain>
    </source>
</reference>
<protein>
    <submittedName>
        <fullName evidence="1">Uncharacterized protein</fullName>
    </submittedName>
</protein>
<organism evidence="1 2">
    <name type="scientific">Pangasianodon gigas</name>
    <name type="common">Mekong giant catfish</name>
    <name type="synonym">Pangasius gigas</name>
    <dbReference type="NCBI Taxonomy" id="30993"/>
    <lineage>
        <taxon>Eukaryota</taxon>
        <taxon>Metazoa</taxon>
        <taxon>Chordata</taxon>
        <taxon>Craniata</taxon>
        <taxon>Vertebrata</taxon>
        <taxon>Euteleostomi</taxon>
        <taxon>Actinopterygii</taxon>
        <taxon>Neopterygii</taxon>
        <taxon>Teleostei</taxon>
        <taxon>Ostariophysi</taxon>
        <taxon>Siluriformes</taxon>
        <taxon>Pangasiidae</taxon>
        <taxon>Pangasianodon</taxon>
    </lineage>
</organism>
<evidence type="ECO:0000313" key="2">
    <source>
        <dbReference type="Proteomes" id="UP000829447"/>
    </source>
</evidence>
<keyword evidence="2" id="KW-1185">Reference proteome</keyword>
<evidence type="ECO:0000313" key="1">
    <source>
        <dbReference type="EMBL" id="MCI4387127.1"/>
    </source>
</evidence>
<dbReference type="EMBL" id="CM040469">
    <property type="protein sequence ID" value="MCI4387127.1"/>
    <property type="molecule type" value="Genomic_DNA"/>
</dbReference>
<sequence>MRDSQGQAPQLDPRQTAQVERDQSALKMANQRMPSQEPKIQEPNMPPEQPSEEMHQPQNPPLQEHGSAVTASFRDAPTSLNQLLDNTGPSSSSTKPTKVTPPVGGDRALVEQESQRNPSTPQSSDSGLPLPTSELEQKSKIGSMASPNVIQTSSPSLQSSSGVSTVSPSSALLTSSASNASLHPNPSVSSNPSTKPITSMSQTVLHRPTSSGSTQPSQITVFVTSNPISSAASTASAVSPAIVSTVLAVPTKSIRPPEVHQSAPTQNRPPQFITGPVIFQVPVSVPSSTNVVSQPVTMVGPIQVSANIQLTPATVSGASSTLSAPTATHSPVVSIATSQSGRAMIGQIQVQVPASQASSLNTVHSSQQESTSDTSVSKISPLGQSSSLQPSPSPGVPPSVQQPLTSPPACSSPGTTSVARRSPLSQPPTTIAKSSPVQNVPIKISTTHSGDTHQMQQQATTQSGKPIDTAPSQAPPQVVTNATLSSPLPPLTAVSSAPSALVPTVSSSSTLTPSPSVIALSSAVVPPASSASSSPPVTSMSAPSVPPPASVPPVTPTPPTGPTAGSSPLLPAVEPQPSTVMSLPEPANNTAPAADTPSLQAQPAQEQQQTGEAAPSVAEQGWAKKRKTPIDLAQREARGHTEKAKGPSRRSSRAEKDTEEEVPDNGQRKRAVRPGSASSNPGKAAESNTGASPTQAKRRKSK</sequence>
<accession>A0ACC5X7D8</accession>
<gene>
    <name evidence="1" type="ORF">PGIGA_G00070440</name>
</gene>
<name>A0ACC5X7D8_PANGG</name>
<proteinExistence type="predicted"/>